<sequence length="77" mass="9411">MGATEKREEKRREEKRREEKRREEKSRAIYHINYLQQGKLEFDYEWLGVIQYRSFQTIVVPQQIPVQASLAFPLLRD</sequence>
<reference evidence="2" key="1">
    <citation type="submission" date="2019-04" db="EMBL/GenBank/DDBJ databases">
        <title>Genome assembly of Zosterops borbonicus 15179.</title>
        <authorList>
            <person name="Leroy T."/>
            <person name="Anselmetti Y."/>
            <person name="Tilak M.-K."/>
            <person name="Nabholz B."/>
        </authorList>
    </citation>
    <scope>NUCLEOTIDE SEQUENCE</scope>
    <source>
        <strain evidence="2">HGM_15179</strain>
        <tissue evidence="2">Muscle</tissue>
    </source>
</reference>
<evidence type="ECO:0000313" key="2">
    <source>
        <dbReference type="EMBL" id="TRZ10006.1"/>
    </source>
</evidence>
<evidence type="ECO:0000313" key="3">
    <source>
        <dbReference type="Proteomes" id="UP000796761"/>
    </source>
</evidence>
<gene>
    <name evidence="2" type="ORF">HGM15179_017100</name>
</gene>
<name>A0A8K1LDN7_9PASS</name>
<accession>A0A8K1LDN7</accession>
<proteinExistence type="predicted"/>
<keyword evidence="3" id="KW-1185">Reference proteome</keyword>
<dbReference type="AlphaFoldDB" id="A0A8K1LDN7"/>
<dbReference type="Proteomes" id="UP000796761">
    <property type="component" value="Unassembled WGS sequence"/>
</dbReference>
<organism evidence="2 3">
    <name type="scientific">Zosterops borbonicus</name>
    <dbReference type="NCBI Taxonomy" id="364589"/>
    <lineage>
        <taxon>Eukaryota</taxon>
        <taxon>Metazoa</taxon>
        <taxon>Chordata</taxon>
        <taxon>Craniata</taxon>
        <taxon>Vertebrata</taxon>
        <taxon>Euteleostomi</taxon>
        <taxon>Archelosauria</taxon>
        <taxon>Archosauria</taxon>
        <taxon>Dinosauria</taxon>
        <taxon>Saurischia</taxon>
        <taxon>Theropoda</taxon>
        <taxon>Coelurosauria</taxon>
        <taxon>Aves</taxon>
        <taxon>Neognathae</taxon>
        <taxon>Neoaves</taxon>
        <taxon>Telluraves</taxon>
        <taxon>Australaves</taxon>
        <taxon>Passeriformes</taxon>
        <taxon>Sylvioidea</taxon>
        <taxon>Zosteropidae</taxon>
        <taxon>Zosterops</taxon>
    </lineage>
</organism>
<dbReference type="EMBL" id="SWJQ01000957">
    <property type="protein sequence ID" value="TRZ10006.1"/>
    <property type="molecule type" value="Genomic_DNA"/>
</dbReference>
<protein>
    <submittedName>
        <fullName evidence="2">Uncharacterized protein</fullName>
    </submittedName>
</protein>
<evidence type="ECO:0000256" key="1">
    <source>
        <dbReference type="SAM" id="MobiDB-lite"/>
    </source>
</evidence>
<comment type="caution">
    <text evidence="2">The sequence shown here is derived from an EMBL/GenBank/DDBJ whole genome shotgun (WGS) entry which is preliminary data.</text>
</comment>
<feature type="region of interest" description="Disordered" evidence="1">
    <location>
        <begin position="1"/>
        <end position="24"/>
    </location>
</feature>